<dbReference type="EMBL" id="OU900096">
    <property type="protein sequence ID" value="CAG9860561.1"/>
    <property type="molecule type" value="Genomic_DNA"/>
</dbReference>
<keyword evidence="3 5" id="KW-1133">Transmembrane helix</keyword>
<sequence>MPVMMAKEQDNFMAGIRHALNLPLRTRCAELTVLLDRGNLLELHSFFPILIENIFGSQGSISWGLRSTTESESEDFRQLHHFLSPCGPVFKLIYTLLKDPNIRYEFPLGCLPLKIRQFLENSQMHPFYSELVHCNSQTKQIVSLMLNSFDYYMFHFAYHLINPWQQRAGSTLSSWNTVYYLLCCDYIIHFLPVDPAVTVLPQIYYNGKNPLQVAKANLLEHPQNSGLISGKISQSKDDSFQNNLDIHHPRNDIWRSETVLTVFTDMWLYNNQVIDNRSNISSFNNPAMAPSASRFLQHNELPTGEYMRIVRVLIKQLHAFYASAKADDTHLGELKKISVPMIQGKFYTFIRNLIHRWPLDGSFRLVLELWLTYIQPWRYPPNNLIKQVNKKEVNPDLEDISMAPQQEVDPEFIPFIAENLLAYVVIFQQLLPRFCRVDLVSPKMSLMLYRITKNFGKIPRNAKLNSTQVFDQPNLPKYLREIEQCVDNNSSPTHKYNNHWVNTLPPLSPTSNWSVNVSHNRSTGNVSTDFASSQSRSGPNATSFLTSIRVPADKKWAPVIRQKIFDLEGPNFCYKSLFTNPPVAEVYDLIYLIKKSISQAEEIVRAKERDEQEMFSGIWGSVKYFFKGIDTNDEFTLKDRQKVPLHLQVALQNLADMFNIHNEVQRDSEPSSFVSNAVSPCSDFLTPERVRARIKNIRYEGDPDLHPIQSHENTFLVRTLYQIALKINEIYGPTFYQLYHSQSFVGRLSREILCPPITIYRYDKSTPGSPRLSSNLPPRLSLRFMASYSFLSYLILGAFLAWIFGYRIEVYFTFLIAVYVTYKCLRALRGRETPVRHNYPTQGFGNISFNDSF</sequence>
<dbReference type="Proteomes" id="UP001153712">
    <property type="component" value="Chromosome 3"/>
</dbReference>
<organism evidence="6 7">
    <name type="scientific">Phyllotreta striolata</name>
    <name type="common">Striped flea beetle</name>
    <name type="synonym">Crioceris striolata</name>
    <dbReference type="NCBI Taxonomy" id="444603"/>
    <lineage>
        <taxon>Eukaryota</taxon>
        <taxon>Metazoa</taxon>
        <taxon>Ecdysozoa</taxon>
        <taxon>Arthropoda</taxon>
        <taxon>Hexapoda</taxon>
        <taxon>Insecta</taxon>
        <taxon>Pterygota</taxon>
        <taxon>Neoptera</taxon>
        <taxon>Endopterygota</taxon>
        <taxon>Coleoptera</taxon>
        <taxon>Polyphaga</taxon>
        <taxon>Cucujiformia</taxon>
        <taxon>Chrysomeloidea</taxon>
        <taxon>Chrysomelidae</taxon>
        <taxon>Galerucinae</taxon>
        <taxon>Alticini</taxon>
        <taxon>Phyllotreta</taxon>
    </lineage>
</organism>
<name>A0A9N9TSR7_PHYSR</name>
<evidence type="ECO:0008006" key="8">
    <source>
        <dbReference type="Google" id="ProtNLM"/>
    </source>
</evidence>
<dbReference type="GO" id="GO:0050290">
    <property type="term" value="F:sphingomyelin phosphodiesterase D activity"/>
    <property type="evidence" value="ECO:0007669"/>
    <property type="project" value="InterPro"/>
</dbReference>
<evidence type="ECO:0000256" key="4">
    <source>
        <dbReference type="ARBA" id="ARBA00023136"/>
    </source>
</evidence>
<accession>A0A9N9TSR7</accession>
<protein>
    <recommendedName>
        <fullName evidence="8">Sphingomyelin phosphodiesterase 4</fullName>
    </recommendedName>
</protein>
<reference evidence="6" key="1">
    <citation type="submission" date="2022-01" db="EMBL/GenBank/DDBJ databases">
        <authorList>
            <person name="King R."/>
        </authorList>
    </citation>
    <scope>NUCLEOTIDE SEQUENCE</scope>
</reference>
<dbReference type="InterPro" id="IPR024129">
    <property type="entry name" value="Sphingomy_SMPD4"/>
</dbReference>
<gene>
    <name evidence="6" type="ORF">PHYEVI_LOCUS6913</name>
</gene>
<dbReference type="Pfam" id="PF14724">
    <property type="entry name" value="mit_SMPDase"/>
    <property type="match status" value="2"/>
</dbReference>
<comment type="subcellular location">
    <subcellularLocation>
        <location evidence="1">Membrane</location>
        <topology evidence="1">Single-pass membrane protein</topology>
    </subcellularLocation>
</comment>
<feature type="transmembrane region" description="Helical" evidence="5">
    <location>
        <begin position="780"/>
        <end position="804"/>
    </location>
</feature>
<evidence type="ECO:0000313" key="7">
    <source>
        <dbReference type="Proteomes" id="UP001153712"/>
    </source>
</evidence>
<dbReference type="OrthoDB" id="10251508at2759"/>
<evidence type="ECO:0000313" key="6">
    <source>
        <dbReference type="EMBL" id="CAG9860561.1"/>
    </source>
</evidence>
<dbReference type="AlphaFoldDB" id="A0A9N9TSR7"/>
<dbReference type="GO" id="GO:0046475">
    <property type="term" value="P:glycerophospholipid catabolic process"/>
    <property type="evidence" value="ECO:0007669"/>
    <property type="project" value="TreeGrafter"/>
</dbReference>
<evidence type="ECO:0000256" key="2">
    <source>
        <dbReference type="ARBA" id="ARBA00022692"/>
    </source>
</evidence>
<keyword evidence="4 5" id="KW-0472">Membrane</keyword>
<evidence type="ECO:0000256" key="1">
    <source>
        <dbReference type="ARBA" id="ARBA00004167"/>
    </source>
</evidence>
<dbReference type="GO" id="GO:0006685">
    <property type="term" value="P:sphingomyelin catabolic process"/>
    <property type="evidence" value="ECO:0007669"/>
    <property type="project" value="TreeGrafter"/>
</dbReference>
<dbReference type="GO" id="GO:0046513">
    <property type="term" value="P:ceramide biosynthetic process"/>
    <property type="evidence" value="ECO:0007669"/>
    <property type="project" value="TreeGrafter"/>
</dbReference>
<dbReference type="PANTHER" id="PTHR12988:SF6">
    <property type="entry name" value="SPHINGOMYELIN PHOSPHODIESTERASE 4"/>
    <property type="match status" value="1"/>
</dbReference>
<proteinExistence type="predicted"/>
<dbReference type="PANTHER" id="PTHR12988">
    <property type="entry name" value="SPHINGOMYELIN PHOSPHODIESTERASE 4"/>
    <property type="match status" value="1"/>
</dbReference>
<keyword evidence="7" id="KW-1185">Reference proteome</keyword>
<evidence type="ECO:0000256" key="3">
    <source>
        <dbReference type="ARBA" id="ARBA00022989"/>
    </source>
</evidence>
<keyword evidence="2 5" id="KW-0812">Transmembrane</keyword>
<evidence type="ECO:0000256" key="5">
    <source>
        <dbReference type="SAM" id="Phobius"/>
    </source>
</evidence>
<dbReference type="GO" id="GO:0016020">
    <property type="term" value="C:membrane"/>
    <property type="evidence" value="ECO:0007669"/>
    <property type="project" value="UniProtKB-SubCell"/>
</dbReference>